<keyword evidence="1" id="KW-0732">Signal</keyword>
<keyword evidence="4" id="KW-1185">Reference proteome</keyword>
<accession>A0ABZ0W0H7</accession>
<proteinExistence type="predicted"/>
<evidence type="ECO:0000313" key="3">
    <source>
        <dbReference type="EMBL" id="WQD36753.1"/>
    </source>
</evidence>
<name>A0ABZ0W0H7_9BACT</name>
<protein>
    <submittedName>
        <fullName evidence="3">Prolyl oligopeptidase family serine peptidase</fullName>
    </submittedName>
</protein>
<organism evidence="3 4">
    <name type="scientific">Niabella yanshanensis</name>
    <dbReference type="NCBI Taxonomy" id="577386"/>
    <lineage>
        <taxon>Bacteria</taxon>
        <taxon>Pseudomonadati</taxon>
        <taxon>Bacteroidota</taxon>
        <taxon>Chitinophagia</taxon>
        <taxon>Chitinophagales</taxon>
        <taxon>Chitinophagaceae</taxon>
        <taxon>Niabella</taxon>
    </lineage>
</organism>
<dbReference type="RefSeq" id="WP_114790363.1">
    <property type="nucleotide sequence ID" value="NZ_CP139960.1"/>
</dbReference>
<dbReference type="EMBL" id="CP139960">
    <property type="protein sequence ID" value="WQD36753.1"/>
    <property type="molecule type" value="Genomic_DNA"/>
</dbReference>
<dbReference type="Pfam" id="PF00326">
    <property type="entry name" value="Peptidase_S9"/>
    <property type="match status" value="1"/>
</dbReference>
<dbReference type="Gene3D" id="3.40.50.1820">
    <property type="entry name" value="alpha/beta hydrolase"/>
    <property type="match status" value="1"/>
</dbReference>
<sequence>MKTSLSLMLVIGLSFLHIKELRAQRFESYEKHRYIQNKDTLPYRLLLPEGYEKDKKYPLVIFLHGAGERGNDNEKQLAHGGALFIKEENRLKYPAIVVFPQCSQQSFWSNVKIAGNGTNRVFEFTNGGTPTVPMQLVMELVKELNSKYGIKQRQVYVMGLSMGGMGTFELVNRMPKTFAAAIPICGGADTATAANLKKTKWWVFHGSKDDIVLPRYSEEMVAAMKKNKVSVKFTLFPEANHNSWDPAFAQPGLMNWLFSQKGSR</sequence>
<dbReference type="InterPro" id="IPR000801">
    <property type="entry name" value="Esterase-like"/>
</dbReference>
<feature type="domain" description="Peptidase S9 prolyl oligopeptidase catalytic" evidence="2">
    <location>
        <begin position="194"/>
        <end position="245"/>
    </location>
</feature>
<dbReference type="InterPro" id="IPR029058">
    <property type="entry name" value="AB_hydrolase_fold"/>
</dbReference>
<evidence type="ECO:0000259" key="2">
    <source>
        <dbReference type="Pfam" id="PF00326"/>
    </source>
</evidence>
<dbReference type="PANTHER" id="PTHR43037:SF1">
    <property type="entry name" value="BLL1128 PROTEIN"/>
    <property type="match status" value="1"/>
</dbReference>
<dbReference type="InterPro" id="IPR001375">
    <property type="entry name" value="Peptidase_S9_cat"/>
</dbReference>
<gene>
    <name evidence="3" type="ORF">U0035_13860</name>
</gene>
<dbReference type="Proteomes" id="UP001325680">
    <property type="component" value="Chromosome"/>
</dbReference>
<dbReference type="SUPFAM" id="SSF53474">
    <property type="entry name" value="alpha/beta-Hydrolases"/>
    <property type="match status" value="1"/>
</dbReference>
<dbReference type="InterPro" id="IPR050955">
    <property type="entry name" value="Plant_Biomass_Hydrol_Est"/>
</dbReference>
<evidence type="ECO:0000256" key="1">
    <source>
        <dbReference type="ARBA" id="ARBA00022729"/>
    </source>
</evidence>
<evidence type="ECO:0000313" key="4">
    <source>
        <dbReference type="Proteomes" id="UP001325680"/>
    </source>
</evidence>
<dbReference type="Pfam" id="PF00756">
    <property type="entry name" value="Esterase"/>
    <property type="match status" value="1"/>
</dbReference>
<reference evidence="3 4" key="1">
    <citation type="submission" date="2023-12" db="EMBL/GenBank/DDBJ databases">
        <title>Genome sequencing and assembly of bacterial species from a model synthetic community.</title>
        <authorList>
            <person name="Hogle S.L."/>
        </authorList>
    </citation>
    <scope>NUCLEOTIDE SEQUENCE [LARGE SCALE GENOMIC DNA]</scope>
    <source>
        <strain evidence="3 4">HAMBI_3031</strain>
    </source>
</reference>
<dbReference type="PANTHER" id="PTHR43037">
    <property type="entry name" value="UNNAMED PRODUCT-RELATED"/>
    <property type="match status" value="1"/>
</dbReference>